<name>A0ABD0PHF2_CIRMR</name>
<accession>A0ABD0PHF2</accession>
<sequence length="56" mass="6560">HTSAEPTLRRAPQQTYTRPSERHYITKVWTQRKASQILPWRAIALQTFAPTLIKLT</sequence>
<proteinExistence type="predicted"/>
<dbReference type="EMBL" id="JAMKFB020000015">
    <property type="protein sequence ID" value="KAL0173494.1"/>
    <property type="molecule type" value="Genomic_DNA"/>
</dbReference>
<gene>
    <name evidence="1" type="ORF">M9458_029462</name>
</gene>
<dbReference type="Proteomes" id="UP001529510">
    <property type="component" value="Unassembled WGS sequence"/>
</dbReference>
<comment type="caution">
    <text evidence="1">The sequence shown here is derived from an EMBL/GenBank/DDBJ whole genome shotgun (WGS) entry which is preliminary data.</text>
</comment>
<evidence type="ECO:0000313" key="1">
    <source>
        <dbReference type="EMBL" id="KAL0173494.1"/>
    </source>
</evidence>
<dbReference type="AlphaFoldDB" id="A0ABD0PHF2"/>
<protein>
    <submittedName>
        <fullName evidence="1">Uncharacterized protein</fullName>
    </submittedName>
</protein>
<feature type="non-terminal residue" evidence="1">
    <location>
        <position position="1"/>
    </location>
</feature>
<reference evidence="1 2" key="1">
    <citation type="submission" date="2024-05" db="EMBL/GenBank/DDBJ databases">
        <title>Genome sequencing and assembly of Indian major carp, Cirrhinus mrigala (Hamilton, 1822).</title>
        <authorList>
            <person name="Mohindra V."/>
            <person name="Chowdhury L.M."/>
            <person name="Lal K."/>
            <person name="Jena J.K."/>
        </authorList>
    </citation>
    <scope>NUCLEOTIDE SEQUENCE [LARGE SCALE GENOMIC DNA]</scope>
    <source>
        <strain evidence="1">CM1030</strain>
        <tissue evidence="1">Blood</tissue>
    </source>
</reference>
<keyword evidence="2" id="KW-1185">Reference proteome</keyword>
<organism evidence="1 2">
    <name type="scientific">Cirrhinus mrigala</name>
    <name type="common">Mrigala</name>
    <dbReference type="NCBI Taxonomy" id="683832"/>
    <lineage>
        <taxon>Eukaryota</taxon>
        <taxon>Metazoa</taxon>
        <taxon>Chordata</taxon>
        <taxon>Craniata</taxon>
        <taxon>Vertebrata</taxon>
        <taxon>Euteleostomi</taxon>
        <taxon>Actinopterygii</taxon>
        <taxon>Neopterygii</taxon>
        <taxon>Teleostei</taxon>
        <taxon>Ostariophysi</taxon>
        <taxon>Cypriniformes</taxon>
        <taxon>Cyprinidae</taxon>
        <taxon>Labeoninae</taxon>
        <taxon>Labeonini</taxon>
        <taxon>Cirrhinus</taxon>
    </lineage>
</organism>
<evidence type="ECO:0000313" key="2">
    <source>
        <dbReference type="Proteomes" id="UP001529510"/>
    </source>
</evidence>